<keyword evidence="3" id="KW-0378">Hydrolase</keyword>
<dbReference type="InterPro" id="IPR011856">
    <property type="entry name" value="tRNA_endonuc-like_dom_sf"/>
</dbReference>
<dbReference type="Pfam" id="PF04471">
    <property type="entry name" value="Mrr_cat"/>
    <property type="match status" value="1"/>
</dbReference>
<dbReference type="GO" id="GO:0015666">
    <property type="term" value="F:restriction endodeoxyribonuclease activity"/>
    <property type="evidence" value="ECO:0007669"/>
    <property type="project" value="TreeGrafter"/>
</dbReference>
<dbReference type="AlphaFoldDB" id="A0A328AQV8"/>
<feature type="domain" description="Restriction endonuclease type IV Mrr" evidence="1">
    <location>
        <begin position="162"/>
        <end position="283"/>
    </location>
</feature>
<dbReference type="InterPro" id="IPR052906">
    <property type="entry name" value="Type_IV_Methyl-Rstrct_Enzyme"/>
</dbReference>
<dbReference type="InterPro" id="IPR007560">
    <property type="entry name" value="Restrct_endonuc_IV_Mrr"/>
</dbReference>
<gene>
    <name evidence="3" type="ORF">DJ017_15960</name>
</gene>
<proteinExistence type="predicted"/>
<sequence length="308" mass="33836">MPVPDYQSLMLPVLQRTAELTHPARVVELEPVIASDLGLSADERAQRLPSGRQGLLHNRLHWAKQYLTRAGLLEATERGRFQVTNRGQALLAERPPVVNNKTLARYPEFVAWLRARGDTVTGNEVAGAAEFEPPGATPEERIEAARQELEASLKADLLDRVRAMPPAEFEELVVTLLLRMGYGQGREEMAQALGGAGDGGVDGVIHQDRLGLDRVYIQAKRYRDGNTVGPDAINSFIGALNIKRANKGLFVTASTFSKQAREHAERSTTHVVLVDGDRLADLMVRHGVGVVVRHTVEIKAIDEGFFAE</sequence>
<keyword evidence="3" id="KW-0255">Endonuclease</keyword>
<feature type="domain" description="Restriction system protein Mrr-like N-terminal" evidence="2">
    <location>
        <begin position="6"/>
        <end position="92"/>
    </location>
</feature>
<comment type="caution">
    <text evidence="3">The sequence shown here is derived from an EMBL/GenBank/DDBJ whole genome shotgun (WGS) entry which is preliminary data.</text>
</comment>
<reference evidence="4" key="1">
    <citation type="submission" date="2018-05" db="EMBL/GenBank/DDBJ databases">
        <authorList>
            <person name="Li X."/>
        </authorList>
    </citation>
    <scope>NUCLEOTIDE SEQUENCE [LARGE SCALE GENOMIC DNA]</scope>
    <source>
        <strain evidence="4">LX32</strain>
    </source>
</reference>
<evidence type="ECO:0000313" key="3">
    <source>
        <dbReference type="EMBL" id="RAK55894.1"/>
    </source>
</evidence>
<organism evidence="3 4">
    <name type="scientific">Phenylobacterium soli</name>
    <dbReference type="NCBI Taxonomy" id="2170551"/>
    <lineage>
        <taxon>Bacteria</taxon>
        <taxon>Pseudomonadati</taxon>
        <taxon>Pseudomonadota</taxon>
        <taxon>Alphaproteobacteria</taxon>
        <taxon>Caulobacterales</taxon>
        <taxon>Caulobacteraceae</taxon>
        <taxon>Phenylobacterium</taxon>
    </lineage>
</organism>
<dbReference type="GO" id="GO:0003677">
    <property type="term" value="F:DNA binding"/>
    <property type="evidence" value="ECO:0007669"/>
    <property type="project" value="InterPro"/>
</dbReference>
<dbReference type="OrthoDB" id="9803736at2"/>
<dbReference type="InterPro" id="IPR011335">
    <property type="entry name" value="Restrct_endonuc-II-like"/>
</dbReference>
<dbReference type="SUPFAM" id="SSF52980">
    <property type="entry name" value="Restriction endonuclease-like"/>
    <property type="match status" value="1"/>
</dbReference>
<dbReference type="Gene3D" id="3.40.1350.10">
    <property type="match status" value="1"/>
</dbReference>
<keyword evidence="3" id="KW-0540">Nuclease</keyword>
<dbReference type="GO" id="GO:0009307">
    <property type="term" value="P:DNA restriction-modification system"/>
    <property type="evidence" value="ECO:0007669"/>
    <property type="project" value="InterPro"/>
</dbReference>
<dbReference type="Proteomes" id="UP000249254">
    <property type="component" value="Unassembled WGS sequence"/>
</dbReference>
<dbReference type="InterPro" id="IPR025745">
    <property type="entry name" value="Mrr-like_N_dom"/>
</dbReference>
<dbReference type="PANTHER" id="PTHR30015">
    <property type="entry name" value="MRR RESTRICTION SYSTEM PROTEIN"/>
    <property type="match status" value="1"/>
</dbReference>
<accession>A0A328AQV8</accession>
<dbReference type="PANTHER" id="PTHR30015:SF7">
    <property type="entry name" value="TYPE IV METHYL-DIRECTED RESTRICTION ENZYME ECOKMRR"/>
    <property type="match status" value="1"/>
</dbReference>
<protein>
    <submittedName>
        <fullName evidence="3">Restriction endonuclease</fullName>
    </submittedName>
</protein>
<evidence type="ECO:0000313" key="4">
    <source>
        <dbReference type="Proteomes" id="UP000249254"/>
    </source>
</evidence>
<keyword evidence="4" id="KW-1185">Reference proteome</keyword>
<dbReference type="Pfam" id="PF14338">
    <property type="entry name" value="Mrr_N"/>
    <property type="match status" value="1"/>
</dbReference>
<evidence type="ECO:0000259" key="1">
    <source>
        <dbReference type="Pfam" id="PF04471"/>
    </source>
</evidence>
<name>A0A328AQV8_9CAUL</name>
<evidence type="ECO:0000259" key="2">
    <source>
        <dbReference type="Pfam" id="PF14338"/>
    </source>
</evidence>
<dbReference type="EMBL" id="QFYQ01000001">
    <property type="protein sequence ID" value="RAK55894.1"/>
    <property type="molecule type" value="Genomic_DNA"/>
</dbReference>